<name>A0ABW3CSR9_9FLAO</name>
<organism evidence="1 2">
    <name type="scientific">Sungkyunkwania multivorans</name>
    <dbReference type="NCBI Taxonomy" id="1173618"/>
    <lineage>
        <taxon>Bacteria</taxon>
        <taxon>Pseudomonadati</taxon>
        <taxon>Bacteroidota</taxon>
        <taxon>Flavobacteriia</taxon>
        <taxon>Flavobacteriales</taxon>
        <taxon>Flavobacteriaceae</taxon>
        <taxon>Sungkyunkwania</taxon>
    </lineage>
</organism>
<sequence length="58" mass="6430">MSVKKIENFRSTALKNEEAIMGGVNPEPIYDENGNIIGWKSCTDHPNMPQLPGNTTIQ</sequence>
<reference evidence="2" key="1">
    <citation type="journal article" date="2019" name="Int. J. Syst. Evol. Microbiol.">
        <title>The Global Catalogue of Microorganisms (GCM) 10K type strain sequencing project: providing services to taxonomists for standard genome sequencing and annotation.</title>
        <authorList>
            <consortium name="The Broad Institute Genomics Platform"/>
            <consortium name="The Broad Institute Genome Sequencing Center for Infectious Disease"/>
            <person name="Wu L."/>
            <person name="Ma J."/>
        </authorList>
    </citation>
    <scope>NUCLEOTIDE SEQUENCE [LARGE SCALE GENOMIC DNA]</scope>
    <source>
        <strain evidence="2">CCUG 62952</strain>
    </source>
</reference>
<keyword evidence="2" id="KW-1185">Reference proteome</keyword>
<gene>
    <name evidence="1" type="ORF">ACFQ1M_01210</name>
</gene>
<evidence type="ECO:0000313" key="1">
    <source>
        <dbReference type="EMBL" id="MFD0860810.1"/>
    </source>
</evidence>
<comment type="caution">
    <text evidence="1">The sequence shown here is derived from an EMBL/GenBank/DDBJ whole genome shotgun (WGS) entry which is preliminary data.</text>
</comment>
<evidence type="ECO:0000313" key="2">
    <source>
        <dbReference type="Proteomes" id="UP001596978"/>
    </source>
</evidence>
<accession>A0ABW3CSR9</accession>
<dbReference type="Proteomes" id="UP001596978">
    <property type="component" value="Unassembled WGS sequence"/>
</dbReference>
<proteinExistence type="predicted"/>
<dbReference type="EMBL" id="JBHTJH010000001">
    <property type="protein sequence ID" value="MFD0860810.1"/>
    <property type="molecule type" value="Genomic_DNA"/>
</dbReference>
<dbReference type="RefSeq" id="WP_386402638.1">
    <property type="nucleotide sequence ID" value="NZ_JBHTJH010000001.1"/>
</dbReference>
<protein>
    <submittedName>
        <fullName evidence="1">Uncharacterized protein</fullName>
    </submittedName>
</protein>